<evidence type="ECO:0000313" key="1">
    <source>
        <dbReference type="EMBL" id="MCW7502817.1"/>
    </source>
</evidence>
<accession>A0ABT3M454</accession>
<name>A0ABT3M454_9LEPT</name>
<keyword evidence="2" id="KW-1185">Reference proteome</keyword>
<dbReference type="Proteomes" id="UP001208794">
    <property type="component" value="Unassembled WGS sequence"/>
</dbReference>
<proteinExistence type="predicted"/>
<organism evidence="1 2">
    <name type="scientific">Leptospira paudalimensis</name>
    <dbReference type="NCBI Taxonomy" id="2950024"/>
    <lineage>
        <taxon>Bacteria</taxon>
        <taxon>Pseudomonadati</taxon>
        <taxon>Spirochaetota</taxon>
        <taxon>Spirochaetia</taxon>
        <taxon>Leptospirales</taxon>
        <taxon>Leptospiraceae</taxon>
        <taxon>Leptospira</taxon>
    </lineage>
</organism>
<gene>
    <name evidence="1" type="ORF">ND855_01680</name>
</gene>
<dbReference type="RefSeq" id="WP_265356900.1">
    <property type="nucleotide sequence ID" value="NZ_JAMQPR010000001.1"/>
</dbReference>
<protein>
    <submittedName>
        <fullName evidence="1">Carboxypeptidase regulatory-like domain-containing protein</fullName>
    </submittedName>
</protein>
<comment type="caution">
    <text evidence="1">The sequence shown here is derived from an EMBL/GenBank/DDBJ whole genome shotgun (WGS) entry which is preliminary data.</text>
</comment>
<evidence type="ECO:0000313" key="2">
    <source>
        <dbReference type="Proteomes" id="UP001208794"/>
    </source>
</evidence>
<dbReference type="EMBL" id="JAMQPR010000001">
    <property type="protein sequence ID" value="MCW7502817.1"/>
    <property type="molecule type" value="Genomic_DNA"/>
</dbReference>
<reference evidence="1 2" key="1">
    <citation type="submission" date="2022-06" db="EMBL/GenBank/DDBJ databases">
        <title>Leptospira isolates from biofilms formed at urban environments.</title>
        <authorList>
            <person name="Ribeiro P.S."/>
            <person name="Sousa T."/>
            <person name="Carvalho N."/>
            <person name="Aburjaile F."/>
            <person name="Neves F."/>
            <person name="Oliveira D."/>
            <person name="Blanco L."/>
            <person name="Lima J."/>
            <person name="Costa F."/>
            <person name="Brenig B."/>
            <person name="Soares S."/>
            <person name="Ramos R."/>
            <person name="Goes-Neto A."/>
            <person name="Matiuzzi M."/>
            <person name="Azevedo V."/>
            <person name="Ristow P."/>
        </authorList>
    </citation>
    <scope>NUCLEOTIDE SEQUENCE [LARGE SCALE GENOMIC DNA]</scope>
    <source>
        <strain evidence="1 2">VSF14</strain>
    </source>
</reference>
<sequence length="285" mass="31179">MNLQFLVVSKFYLEERSNHMKFLSKRLTILFFISISLSCILNPIVQTVVNPEDSSEPNPITILGIVAALSPQSIQITGQIIDANGIAVSNGTLTILSRSNPSEGLLDSVDLNYGGRFYMKVSTGDTRIRVSQSNVELFTFTLSIPELGIISVSNQTLAGPRINNLEFYQIGFEPNYFDVFAVNPFDQSSFTAWPSIIQITFTEDIEVPSNMQTYLDTNVSTSPTISLDGSLSSVINGKILEIRNSSGFQIGTNRYTLGIGIRSASGKILSPRSFSYTCNAPCSSP</sequence>